<sequence>STVTLDHLGPMVVNTDGTLSRIANWDRMAEIEKKTTLRVLGKRNKQRLEALK</sequence>
<dbReference type="VEuPathDB" id="FungiDB:ASPGLDRAFT_89666"/>
<reference evidence="2" key="1">
    <citation type="journal article" date="2017" name="Genome Biol.">
        <title>Comparative genomics reveals high biological diversity and specific adaptations in the industrially and medically important fungal genus Aspergillus.</title>
        <authorList>
            <person name="de Vries R.P."/>
            <person name="Riley R."/>
            <person name="Wiebenga A."/>
            <person name="Aguilar-Osorio G."/>
            <person name="Amillis S."/>
            <person name="Uchima C.A."/>
            <person name="Anderluh G."/>
            <person name="Asadollahi M."/>
            <person name="Askin M."/>
            <person name="Barry K."/>
            <person name="Battaglia E."/>
            <person name="Bayram O."/>
            <person name="Benocci T."/>
            <person name="Braus-Stromeyer S.A."/>
            <person name="Caldana C."/>
            <person name="Canovas D."/>
            <person name="Cerqueira G.C."/>
            <person name="Chen F."/>
            <person name="Chen W."/>
            <person name="Choi C."/>
            <person name="Clum A."/>
            <person name="Dos Santos R.A."/>
            <person name="Damasio A.R."/>
            <person name="Diallinas G."/>
            <person name="Emri T."/>
            <person name="Fekete E."/>
            <person name="Flipphi M."/>
            <person name="Freyberg S."/>
            <person name="Gallo A."/>
            <person name="Gournas C."/>
            <person name="Habgood R."/>
            <person name="Hainaut M."/>
            <person name="Harispe M.L."/>
            <person name="Henrissat B."/>
            <person name="Hilden K.S."/>
            <person name="Hope R."/>
            <person name="Hossain A."/>
            <person name="Karabika E."/>
            <person name="Karaffa L."/>
            <person name="Karanyi Z."/>
            <person name="Krasevec N."/>
            <person name="Kuo A."/>
            <person name="Kusch H."/>
            <person name="LaButti K."/>
            <person name="Lagendijk E.L."/>
            <person name="Lapidus A."/>
            <person name="Levasseur A."/>
            <person name="Lindquist E."/>
            <person name="Lipzen A."/>
            <person name="Logrieco A.F."/>
            <person name="MacCabe A."/>
            <person name="Maekelae M.R."/>
            <person name="Malavazi I."/>
            <person name="Melin P."/>
            <person name="Meyer V."/>
            <person name="Mielnichuk N."/>
            <person name="Miskei M."/>
            <person name="Molnar A.P."/>
            <person name="Mule G."/>
            <person name="Ngan C.Y."/>
            <person name="Orejas M."/>
            <person name="Orosz E."/>
            <person name="Ouedraogo J.P."/>
            <person name="Overkamp K.M."/>
            <person name="Park H.-S."/>
            <person name="Perrone G."/>
            <person name="Piumi F."/>
            <person name="Punt P.J."/>
            <person name="Ram A.F."/>
            <person name="Ramon A."/>
            <person name="Rauscher S."/>
            <person name="Record E."/>
            <person name="Riano-Pachon D.M."/>
            <person name="Robert V."/>
            <person name="Roehrig J."/>
            <person name="Ruller R."/>
            <person name="Salamov A."/>
            <person name="Salih N.S."/>
            <person name="Samson R.A."/>
            <person name="Sandor E."/>
            <person name="Sanguinetti M."/>
            <person name="Schuetze T."/>
            <person name="Sepcic K."/>
            <person name="Shelest E."/>
            <person name="Sherlock G."/>
            <person name="Sophianopoulou V."/>
            <person name="Squina F.M."/>
            <person name="Sun H."/>
            <person name="Susca A."/>
            <person name="Todd R.B."/>
            <person name="Tsang A."/>
            <person name="Unkles S.E."/>
            <person name="van de Wiele N."/>
            <person name="van Rossen-Uffink D."/>
            <person name="Oliveira J.V."/>
            <person name="Vesth T.C."/>
            <person name="Visser J."/>
            <person name="Yu J.-H."/>
            <person name="Zhou M."/>
            <person name="Andersen M.R."/>
            <person name="Archer D.B."/>
            <person name="Baker S.E."/>
            <person name="Benoit I."/>
            <person name="Brakhage A.A."/>
            <person name="Braus G.H."/>
            <person name="Fischer R."/>
            <person name="Frisvad J.C."/>
            <person name="Goldman G.H."/>
            <person name="Houbraken J."/>
            <person name="Oakley B."/>
            <person name="Pocsi I."/>
            <person name="Scazzocchio C."/>
            <person name="Seiboth B."/>
            <person name="vanKuyk P.A."/>
            <person name="Wortman J."/>
            <person name="Dyer P.S."/>
            <person name="Grigoriev I.V."/>
        </authorList>
    </citation>
    <scope>NUCLEOTIDE SEQUENCE [LARGE SCALE GENOMIC DNA]</scope>
    <source>
        <strain evidence="2">CBS 516.65</strain>
    </source>
</reference>
<evidence type="ECO:0000313" key="2">
    <source>
        <dbReference type="Proteomes" id="UP000184300"/>
    </source>
</evidence>
<evidence type="ECO:0000313" key="1">
    <source>
        <dbReference type="EMBL" id="OJJ87306.1"/>
    </source>
</evidence>
<name>A0A1L9VTU3_ASPGL</name>
<dbReference type="PANTHER" id="PTHR39474">
    <property type="entry name" value="UNNAMED PRODUCT"/>
    <property type="match status" value="1"/>
</dbReference>
<organism evidence="1 2">
    <name type="scientific">Aspergillus glaucus CBS 516.65</name>
    <dbReference type="NCBI Taxonomy" id="1160497"/>
    <lineage>
        <taxon>Eukaryota</taxon>
        <taxon>Fungi</taxon>
        <taxon>Dikarya</taxon>
        <taxon>Ascomycota</taxon>
        <taxon>Pezizomycotina</taxon>
        <taxon>Eurotiomycetes</taxon>
        <taxon>Eurotiomycetidae</taxon>
        <taxon>Eurotiales</taxon>
        <taxon>Aspergillaceae</taxon>
        <taxon>Aspergillus</taxon>
        <taxon>Aspergillus subgen. Aspergillus</taxon>
    </lineage>
</organism>
<accession>A0A1L9VTU3</accession>
<keyword evidence="2" id="KW-1185">Reference proteome</keyword>
<dbReference type="PANTHER" id="PTHR39474:SF1">
    <property type="entry name" value="FUNGAL SPECIFIC TRANSCRIPTION FACTOR"/>
    <property type="match status" value="1"/>
</dbReference>
<dbReference type="RefSeq" id="XP_022403995.1">
    <property type="nucleotide sequence ID" value="XM_022550472.1"/>
</dbReference>
<dbReference type="OrthoDB" id="4590138at2759"/>
<protein>
    <submittedName>
        <fullName evidence="1">Uncharacterized protein</fullName>
    </submittedName>
</protein>
<feature type="non-terminal residue" evidence="1">
    <location>
        <position position="52"/>
    </location>
</feature>
<dbReference type="AlphaFoldDB" id="A0A1L9VTU3"/>
<proteinExistence type="predicted"/>
<dbReference type="Proteomes" id="UP000184300">
    <property type="component" value="Unassembled WGS sequence"/>
</dbReference>
<gene>
    <name evidence="1" type="ORF">ASPGLDRAFT_89666</name>
</gene>
<dbReference type="EMBL" id="KV878891">
    <property type="protein sequence ID" value="OJJ87306.1"/>
    <property type="molecule type" value="Genomic_DNA"/>
</dbReference>
<feature type="non-terminal residue" evidence="1">
    <location>
        <position position="1"/>
    </location>
</feature>
<dbReference type="STRING" id="1160497.A0A1L9VTU3"/>
<dbReference type="GeneID" id="34466732"/>